<keyword evidence="2 7" id="KW-0645">Protease</keyword>
<dbReference type="PANTHER" id="PTHR10795">
    <property type="entry name" value="PROPROTEIN CONVERTASE SUBTILISIN/KEXIN"/>
    <property type="match status" value="1"/>
</dbReference>
<evidence type="ECO:0000259" key="10">
    <source>
        <dbReference type="Pfam" id="PF17766"/>
    </source>
</evidence>
<dbReference type="Gene3D" id="3.40.50.200">
    <property type="entry name" value="Peptidase S8/S53 domain"/>
    <property type="match status" value="2"/>
</dbReference>
<gene>
    <name evidence="11" type="ORF">RND71_033638</name>
</gene>
<dbReference type="Gene3D" id="2.60.40.2310">
    <property type="match status" value="1"/>
</dbReference>
<evidence type="ECO:0000256" key="6">
    <source>
        <dbReference type="PIRSR" id="PIRSR615500-1"/>
    </source>
</evidence>
<evidence type="ECO:0000313" key="11">
    <source>
        <dbReference type="EMBL" id="KAK4347299.1"/>
    </source>
</evidence>
<keyword evidence="4 7" id="KW-0378">Hydrolase</keyword>
<name>A0AAE1R9Q5_9SOLA</name>
<evidence type="ECO:0000256" key="5">
    <source>
        <dbReference type="ARBA" id="ARBA00022825"/>
    </source>
</evidence>
<keyword evidence="3" id="KW-0732">Signal</keyword>
<comment type="similarity">
    <text evidence="1 7">Belongs to the peptidase S8 family.</text>
</comment>
<dbReference type="InterPro" id="IPR041469">
    <property type="entry name" value="Subtilisin-like_FN3"/>
</dbReference>
<dbReference type="Proteomes" id="UP001291623">
    <property type="component" value="Unassembled WGS sequence"/>
</dbReference>
<dbReference type="Pfam" id="PF00082">
    <property type="entry name" value="Peptidase_S8"/>
    <property type="match status" value="2"/>
</dbReference>
<dbReference type="InterPro" id="IPR034197">
    <property type="entry name" value="Peptidases_S8_3"/>
</dbReference>
<evidence type="ECO:0000313" key="12">
    <source>
        <dbReference type="Proteomes" id="UP001291623"/>
    </source>
</evidence>
<dbReference type="InterPro" id="IPR036852">
    <property type="entry name" value="Peptidase_S8/S53_dom_sf"/>
</dbReference>
<dbReference type="InterPro" id="IPR015500">
    <property type="entry name" value="Peptidase_S8_subtilisin-rel"/>
</dbReference>
<evidence type="ECO:0000256" key="4">
    <source>
        <dbReference type="ARBA" id="ARBA00022801"/>
    </source>
</evidence>
<feature type="domain" description="Subtilisin-like protease fibronectin type-III" evidence="10">
    <location>
        <begin position="669"/>
        <end position="768"/>
    </location>
</feature>
<accession>A0AAE1R9Q5</accession>
<comment type="caution">
    <text evidence="11">The sequence shown here is derived from an EMBL/GenBank/DDBJ whole genome shotgun (WGS) entry which is preliminary data.</text>
</comment>
<dbReference type="EMBL" id="JAVYJV010000018">
    <property type="protein sequence ID" value="KAK4347299.1"/>
    <property type="molecule type" value="Genomic_DNA"/>
</dbReference>
<dbReference type="GO" id="GO:0004252">
    <property type="term" value="F:serine-type endopeptidase activity"/>
    <property type="evidence" value="ECO:0007669"/>
    <property type="project" value="UniProtKB-UniRule"/>
</dbReference>
<dbReference type="Gene3D" id="3.50.30.30">
    <property type="match status" value="1"/>
</dbReference>
<dbReference type="CDD" id="cd02120">
    <property type="entry name" value="PA_subtilisin_like"/>
    <property type="match status" value="1"/>
</dbReference>
<dbReference type="Pfam" id="PF17766">
    <property type="entry name" value="fn3_6"/>
    <property type="match status" value="1"/>
</dbReference>
<dbReference type="Gene3D" id="3.30.70.80">
    <property type="entry name" value="Peptidase S8 propeptide/proteinase inhibitor I9"/>
    <property type="match status" value="1"/>
</dbReference>
<dbReference type="InterPro" id="IPR000209">
    <property type="entry name" value="Peptidase_S8/S53_dom"/>
</dbReference>
<feature type="domain" description="Inhibitor I9" evidence="9">
    <location>
        <begin position="27"/>
        <end position="106"/>
    </location>
</feature>
<dbReference type="CDD" id="cd04852">
    <property type="entry name" value="Peptidases_S8_3"/>
    <property type="match status" value="1"/>
</dbReference>
<protein>
    <submittedName>
        <fullName evidence="11">Uncharacterized protein</fullName>
    </submittedName>
</protein>
<dbReference type="InterPro" id="IPR037045">
    <property type="entry name" value="S8pro/Inhibitor_I9_sf"/>
</dbReference>
<proteinExistence type="inferred from homology"/>
<feature type="domain" description="Peptidase S8/S53" evidence="8">
    <location>
        <begin position="142"/>
        <end position="622"/>
    </location>
</feature>
<evidence type="ECO:0000256" key="7">
    <source>
        <dbReference type="PROSITE-ProRule" id="PRU01240"/>
    </source>
</evidence>
<dbReference type="FunFam" id="3.40.50.200:FF:000006">
    <property type="entry name" value="Subtilisin-like protease SBT1.5"/>
    <property type="match status" value="1"/>
</dbReference>
<sequence length="1018" mass="108774">MKKNPEATLLLGKTLIGTKQHLEETKVYVVYLGEHSGEKTLKEIEDHHCSFLHSVKGSTTSKEDARASLVHSYKNVINGFSALLTPQEADMISGMEGVISVFHSDPHEIKPHTTRSWDFVSLLEGTSLINSRKEVLQNASGGKDIIVGVMDSGVWPESPSFNDEGMEPVPKSWKGICQEGVAFNASHCNRKLIGARYYLKSYEANFGPLNETRDFRSPRDVDGHGTHTAATVGGRRVANASAIGGFAKGTATGGAPNVRIAIYKVCWPVPDQSLAEGNTCLTDDILAAFDDAIADGVHVLSVSLGSKPRTTYYTQNAIAIGSLHAVKRSIIVACSAGNDGPTASTVGNVAPWIITVGASSIDRVFSSPIMLGNGMIVEGQTVTPIRRRRLHPLVYAGDVEIRGTTASDTTGLCLPGTLSRNLVRGKVVLCRSGGMKAPMEVKRAGGVATILGTPFNEIQVSSFLDSTTVAFSYGLNTIQTYIQNEKIPMATLLPGNTLIGTKPAPVMAPFSSKGPNIVDPNILKPDITAPGFNILAAWSEASSPLKLPEDRRVVKYNMQSGTSMSCPHVSAVIALLKSIHPDWSSAAIRSALMTTSTINNVVGRPITNATGNDANPFEYGAGHFSPSRAVDPGLIYDAAYNDYVMYLCSQNISLDSSFNCPEKVPAASNLNYPSLAIANIKLGSSRTVRRVVTNVGKGNSTYVLAVRSPPGYVVDIVPKTLRFSKLGEKRKFNITVRAESSVERRNEFAFGWYTWTDGVHAVRSPIAVSSAKLIGARYHLESYEVNFGPLNETRDFRSPRDVDGHGTHTAATVGGRRVANALAIVCWPVPDQSLAEGNTCPTEDILVAFDDAIADGVHVLSVSLGSKPRTTYYTQNAIAIGSLHVVKRNIVVACSAGNNGPTSSTVGSVASWIITVGASSIDRIFSSPTMLGNGMIDEPAPVMAPLSSKGPNIVDPNIFELDITAPGFNILAAWSEASSPLKLPEDRRVVEYNMQSGTSMSCPHVSAVIALLKSIHPD</sequence>
<dbReference type="InterPro" id="IPR045051">
    <property type="entry name" value="SBT"/>
</dbReference>
<evidence type="ECO:0000256" key="1">
    <source>
        <dbReference type="ARBA" id="ARBA00011073"/>
    </source>
</evidence>
<comment type="caution">
    <text evidence="7">Lacks conserved residue(s) required for the propagation of feature annotation.</text>
</comment>
<dbReference type="PRINTS" id="PR00723">
    <property type="entry name" value="SUBTILISIN"/>
</dbReference>
<feature type="active site" description="Charge relay system" evidence="6 7">
    <location>
        <position position="563"/>
    </location>
</feature>
<dbReference type="InterPro" id="IPR023828">
    <property type="entry name" value="Peptidase_S8_Ser-AS"/>
</dbReference>
<dbReference type="Pfam" id="PF05922">
    <property type="entry name" value="Inhibitor_I9"/>
    <property type="match status" value="1"/>
</dbReference>
<dbReference type="InterPro" id="IPR010259">
    <property type="entry name" value="S8pro/Inhibitor_I9"/>
</dbReference>
<dbReference type="GO" id="GO:0006508">
    <property type="term" value="P:proteolysis"/>
    <property type="evidence" value="ECO:0007669"/>
    <property type="project" value="UniProtKB-KW"/>
</dbReference>
<evidence type="ECO:0000259" key="9">
    <source>
        <dbReference type="Pfam" id="PF05922"/>
    </source>
</evidence>
<dbReference type="PROSITE" id="PS51892">
    <property type="entry name" value="SUBTILASE"/>
    <property type="match status" value="2"/>
</dbReference>
<evidence type="ECO:0000256" key="3">
    <source>
        <dbReference type="ARBA" id="ARBA00022729"/>
    </source>
</evidence>
<dbReference type="SUPFAM" id="SSF52743">
    <property type="entry name" value="Subtilisin-like"/>
    <property type="match status" value="2"/>
</dbReference>
<dbReference type="AlphaFoldDB" id="A0AAE1R9Q5"/>
<feature type="active site" description="Charge relay system" evidence="6 7">
    <location>
        <position position="224"/>
    </location>
</feature>
<feature type="domain" description="Peptidase S8/S53" evidence="8">
    <location>
        <begin position="788"/>
        <end position="1017"/>
    </location>
</feature>
<keyword evidence="5 7" id="KW-0720">Serine protease</keyword>
<evidence type="ECO:0000259" key="8">
    <source>
        <dbReference type="Pfam" id="PF00082"/>
    </source>
</evidence>
<feature type="active site" description="Charge relay system" evidence="6 7">
    <location>
        <position position="151"/>
    </location>
</feature>
<keyword evidence="12" id="KW-1185">Reference proteome</keyword>
<dbReference type="PROSITE" id="PS00138">
    <property type="entry name" value="SUBTILASE_SER"/>
    <property type="match status" value="2"/>
</dbReference>
<reference evidence="11" key="1">
    <citation type="submission" date="2023-12" db="EMBL/GenBank/DDBJ databases">
        <title>Genome assembly of Anisodus tanguticus.</title>
        <authorList>
            <person name="Wang Y.-J."/>
        </authorList>
    </citation>
    <scope>NUCLEOTIDE SEQUENCE</scope>
    <source>
        <strain evidence="11">KB-2021</strain>
        <tissue evidence="11">Leaf</tissue>
    </source>
</reference>
<organism evidence="11 12">
    <name type="scientific">Anisodus tanguticus</name>
    <dbReference type="NCBI Taxonomy" id="243964"/>
    <lineage>
        <taxon>Eukaryota</taxon>
        <taxon>Viridiplantae</taxon>
        <taxon>Streptophyta</taxon>
        <taxon>Embryophyta</taxon>
        <taxon>Tracheophyta</taxon>
        <taxon>Spermatophyta</taxon>
        <taxon>Magnoliopsida</taxon>
        <taxon>eudicotyledons</taxon>
        <taxon>Gunneridae</taxon>
        <taxon>Pentapetalae</taxon>
        <taxon>asterids</taxon>
        <taxon>lamiids</taxon>
        <taxon>Solanales</taxon>
        <taxon>Solanaceae</taxon>
        <taxon>Solanoideae</taxon>
        <taxon>Hyoscyameae</taxon>
        <taxon>Anisodus</taxon>
    </lineage>
</organism>
<evidence type="ECO:0000256" key="2">
    <source>
        <dbReference type="ARBA" id="ARBA00022670"/>
    </source>
</evidence>